<name>A0ABP9AM23_9ACTN</name>
<sequence>MTPMTDQSARPQTGRARQGASCAVAACVRGVVAAGLGLGLLTVLVTVLWISSPYPDGGSGTALRTAGALWLLAHGTDLVRSDTLSGTPAPMGLAPLLLLALPGWLVHRAARDALEPAEGHPEPAVPLVVGGVVAGYVLVGTPLAFWVAGGQLAADPAEALAHLALLASAAALLGAWAARGRPLGPAPAWLPRRVRVALARSRSAVVLRSAAEATLVLVGGGAVLVLTSLVWHGGAAREAFLGLAGDWSGRAAVGLLALALLPNAAVWGAAYALGPGFALGAGATATPLGLTGTPAVPDFPLLAAAPGPGPGTALHAAAVSVPLAAGLLVAWRATEGAAPRYGDPDQAWTVPATVLAVVLGALGCGAATALLAAAAGGPLGSGRLAVFGPVWWLVGGAAALWTASVALPVTLAVRAWRVRSGAGGGAEPEGGGVSGDGQGAVAPAPSAAGPAVAAVPGEGRDDGPLEDLDDDLEPYDFLPLDAWAERAAAVPAPPPSAVPSGPVPPAPGPSRLPRAASDPQAPPGPQPAPAGPAPAPAAPPSVAEAPPSPPDAPA</sequence>
<proteinExistence type="predicted"/>
<feature type="transmembrane region" description="Helical" evidence="2">
    <location>
        <begin position="89"/>
        <end position="106"/>
    </location>
</feature>
<feature type="transmembrane region" description="Helical" evidence="2">
    <location>
        <begin position="352"/>
        <end position="375"/>
    </location>
</feature>
<evidence type="ECO:0000313" key="4">
    <source>
        <dbReference type="Proteomes" id="UP001501147"/>
    </source>
</evidence>
<feature type="region of interest" description="Disordered" evidence="1">
    <location>
        <begin position="489"/>
        <end position="554"/>
    </location>
</feature>
<feature type="compositionally biased region" description="Low complexity" evidence="1">
    <location>
        <begin position="439"/>
        <end position="457"/>
    </location>
</feature>
<feature type="transmembrane region" description="Helical" evidence="2">
    <location>
        <begin position="159"/>
        <end position="178"/>
    </location>
</feature>
<feature type="transmembrane region" description="Helical" evidence="2">
    <location>
        <begin position="210"/>
        <end position="231"/>
    </location>
</feature>
<dbReference type="Pfam" id="PF19877">
    <property type="entry name" value="DUF6350"/>
    <property type="match status" value="1"/>
</dbReference>
<feature type="compositionally biased region" description="Pro residues" evidence="1">
    <location>
        <begin position="520"/>
        <end position="539"/>
    </location>
</feature>
<comment type="caution">
    <text evidence="3">The sequence shown here is derived from an EMBL/GenBank/DDBJ whole genome shotgun (WGS) entry which is preliminary data.</text>
</comment>
<gene>
    <name evidence="3" type="ORF">GCM10023329_37250</name>
</gene>
<keyword evidence="2" id="KW-0812">Transmembrane</keyword>
<keyword evidence="2" id="KW-0472">Membrane</keyword>
<dbReference type="Proteomes" id="UP001501147">
    <property type="component" value="Unassembled WGS sequence"/>
</dbReference>
<evidence type="ECO:0008006" key="5">
    <source>
        <dbReference type="Google" id="ProtNLM"/>
    </source>
</evidence>
<protein>
    <recommendedName>
        <fullName evidence="5">Integral membrane protein</fullName>
    </recommendedName>
</protein>
<keyword evidence="2" id="KW-1133">Transmembrane helix</keyword>
<dbReference type="EMBL" id="BAABJV010000009">
    <property type="protein sequence ID" value="GAA4783404.1"/>
    <property type="molecule type" value="Genomic_DNA"/>
</dbReference>
<dbReference type="InterPro" id="IPR045931">
    <property type="entry name" value="DUF6350"/>
</dbReference>
<evidence type="ECO:0000313" key="3">
    <source>
        <dbReference type="EMBL" id="GAA4783404.1"/>
    </source>
</evidence>
<accession>A0ABP9AM23</accession>
<reference evidence="4" key="1">
    <citation type="journal article" date="2019" name="Int. J. Syst. Evol. Microbiol.">
        <title>The Global Catalogue of Microorganisms (GCM) 10K type strain sequencing project: providing services to taxonomists for standard genome sequencing and annotation.</title>
        <authorList>
            <consortium name="The Broad Institute Genomics Platform"/>
            <consortium name="The Broad Institute Genome Sequencing Center for Infectious Disease"/>
            <person name="Wu L."/>
            <person name="Ma J."/>
        </authorList>
    </citation>
    <scope>NUCLEOTIDE SEQUENCE [LARGE SCALE GENOMIC DNA]</scope>
    <source>
        <strain evidence="4">JCM 18324</strain>
    </source>
</reference>
<feature type="transmembrane region" description="Helical" evidence="2">
    <location>
        <begin position="390"/>
        <end position="413"/>
    </location>
</feature>
<feature type="compositionally biased region" description="Acidic residues" evidence="1">
    <location>
        <begin position="464"/>
        <end position="473"/>
    </location>
</feature>
<evidence type="ECO:0000256" key="1">
    <source>
        <dbReference type="SAM" id="MobiDB-lite"/>
    </source>
</evidence>
<feature type="region of interest" description="Disordered" evidence="1">
    <location>
        <begin position="421"/>
        <end position="473"/>
    </location>
</feature>
<feature type="transmembrane region" description="Helical" evidence="2">
    <location>
        <begin position="313"/>
        <end position="331"/>
    </location>
</feature>
<feature type="compositionally biased region" description="Pro residues" evidence="1">
    <location>
        <begin position="491"/>
        <end position="510"/>
    </location>
</feature>
<feature type="transmembrane region" description="Helical" evidence="2">
    <location>
        <begin position="277"/>
        <end position="293"/>
    </location>
</feature>
<feature type="compositionally biased region" description="Gly residues" evidence="1">
    <location>
        <begin position="421"/>
        <end position="438"/>
    </location>
</feature>
<feature type="transmembrane region" description="Helical" evidence="2">
    <location>
        <begin position="251"/>
        <end position="270"/>
    </location>
</feature>
<evidence type="ECO:0000256" key="2">
    <source>
        <dbReference type="SAM" id="Phobius"/>
    </source>
</evidence>
<keyword evidence="4" id="KW-1185">Reference proteome</keyword>
<organism evidence="3 4">
    <name type="scientific">Streptomyces sanyensis</name>
    <dbReference type="NCBI Taxonomy" id="568869"/>
    <lineage>
        <taxon>Bacteria</taxon>
        <taxon>Bacillati</taxon>
        <taxon>Actinomycetota</taxon>
        <taxon>Actinomycetes</taxon>
        <taxon>Kitasatosporales</taxon>
        <taxon>Streptomycetaceae</taxon>
        <taxon>Streptomyces</taxon>
    </lineage>
</organism>
<feature type="transmembrane region" description="Helical" evidence="2">
    <location>
        <begin position="127"/>
        <end position="147"/>
    </location>
</feature>
<feature type="transmembrane region" description="Helical" evidence="2">
    <location>
        <begin position="21"/>
        <end position="50"/>
    </location>
</feature>